<dbReference type="AlphaFoldDB" id="A0A450RV73"/>
<name>A0A450RV73_9GAMM</name>
<feature type="transmembrane region" description="Helical" evidence="1">
    <location>
        <begin position="54"/>
        <end position="77"/>
    </location>
</feature>
<gene>
    <name evidence="2" type="ORF">BECKDK2373C_GA0170839_100328</name>
</gene>
<proteinExistence type="predicted"/>
<keyword evidence="1" id="KW-0472">Membrane</keyword>
<sequence>MTAITFDTLKFVQTLKSAGIDERQVEAFSRAFREAQHESDLATKADLRETEQRLFAKVAGTQVLVIVAITAILKFLMG</sequence>
<evidence type="ECO:0008006" key="3">
    <source>
        <dbReference type="Google" id="ProtNLM"/>
    </source>
</evidence>
<protein>
    <recommendedName>
        <fullName evidence="3">DUF1640 domain-containing protein</fullName>
    </recommendedName>
</protein>
<dbReference type="EMBL" id="CAADEY010000003">
    <property type="protein sequence ID" value="VFJ43019.1"/>
    <property type="molecule type" value="Genomic_DNA"/>
</dbReference>
<keyword evidence="1" id="KW-1133">Transmembrane helix</keyword>
<keyword evidence="1" id="KW-0812">Transmembrane</keyword>
<reference evidence="2" key="1">
    <citation type="submission" date="2019-02" db="EMBL/GenBank/DDBJ databases">
        <authorList>
            <person name="Gruber-Vodicka R. H."/>
            <person name="Seah K. B. B."/>
        </authorList>
    </citation>
    <scope>NUCLEOTIDE SEQUENCE</scope>
    <source>
        <strain evidence="2">BECK_DK161</strain>
    </source>
</reference>
<accession>A0A450RV73</accession>
<evidence type="ECO:0000256" key="1">
    <source>
        <dbReference type="SAM" id="Phobius"/>
    </source>
</evidence>
<organism evidence="2">
    <name type="scientific">Candidatus Kentrum sp. DK</name>
    <dbReference type="NCBI Taxonomy" id="2126562"/>
    <lineage>
        <taxon>Bacteria</taxon>
        <taxon>Pseudomonadati</taxon>
        <taxon>Pseudomonadota</taxon>
        <taxon>Gammaproteobacteria</taxon>
        <taxon>Candidatus Kentrum</taxon>
    </lineage>
</organism>
<evidence type="ECO:0000313" key="2">
    <source>
        <dbReference type="EMBL" id="VFJ43019.1"/>
    </source>
</evidence>